<sequence length="370" mass="40782">MANKLISGMGLPSSIENVFAARNILTAKDALSLPEFDLMMLLDVDLHQVRLAVARISEIACPPCRTALSLLEDRARSGGHLPTRLRGLDHALRGGIPFGALTELVGPSGIGKTQFCLKLALLAALPASYGGLNGRVIYMDTESKFNSTRLIEIGRHSFPHIFLSERMAQEMAGRIIILRPSSLAELTESLQQIELIILQHDVKLVIVDSMAAIFSRENERSTSGQKQHIWRWPLSFLKSLAELSQIPIVVTNQVRSQNNDEVLHYPFQGQMNDINNSSKRVESHLIAALGIQWAHSVTIRLILEAHSGQRFIKVSKSPASPAVEFPFVVESSGISLLSDEGLEVTGSEISTIRWQGQNILVQETDSRPQC</sequence>
<reference evidence="11 12" key="1">
    <citation type="submission" date="2023-10" db="EMBL/GenBank/DDBJ databases">
        <title>Chromosome-scale genome assembly provides insights into flower coloration mechanisms of Canna indica.</title>
        <authorList>
            <person name="Li C."/>
        </authorList>
    </citation>
    <scope>NUCLEOTIDE SEQUENCE [LARGE SCALE GENOMIC DNA]</scope>
    <source>
        <tissue evidence="11">Flower</tissue>
    </source>
</reference>
<evidence type="ECO:0000256" key="2">
    <source>
        <dbReference type="ARBA" id="ARBA00007095"/>
    </source>
</evidence>
<dbReference type="PANTHER" id="PTHR46456:SF1">
    <property type="entry name" value="DNA REPAIR PROTEIN RAD51 HOMOLOG 2"/>
    <property type="match status" value="1"/>
</dbReference>
<dbReference type="PANTHER" id="PTHR46456">
    <property type="entry name" value="DNA REPAIR PROTEIN RAD51 HOMOLOG 2"/>
    <property type="match status" value="1"/>
</dbReference>
<dbReference type="GO" id="GO:0000724">
    <property type="term" value="P:double-strand break repair via homologous recombination"/>
    <property type="evidence" value="ECO:0007669"/>
    <property type="project" value="InterPro"/>
</dbReference>
<dbReference type="GO" id="GO:0003697">
    <property type="term" value="F:single-stranded DNA binding"/>
    <property type="evidence" value="ECO:0007669"/>
    <property type="project" value="TreeGrafter"/>
</dbReference>
<dbReference type="GO" id="GO:0005524">
    <property type="term" value="F:ATP binding"/>
    <property type="evidence" value="ECO:0007669"/>
    <property type="project" value="UniProtKB-KW"/>
</dbReference>
<keyword evidence="5" id="KW-0067">ATP-binding</keyword>
<dbReference type="Proteomes" id="UP001327560">
    <property type="component" value="Chromosome 5"/>
</dbReference>
<evidence type="ECO:0000256" key="8">
    <source>
        <dbReference type="ARBA" id="ARBA00023204"/>
    </source>
</evidence>
<organism evidence="11 12">
    <name type="scientific">Canna indica</name>
    <name type="common">Indian-shot</name>
    <dbReference type="NCBI Taxonomy" id="4628"/>
    <lineage>
        <taxon>Eukaryota</taxon>
        <taxon>Viridiplantae</taxon>
        <taxon>Streptophyta</taxon>
        <taxon>Embryophyta</taxon>
        <taxon>Tracheophyta</taxon>
        <taxon>Spermatophyta</taxon>
        <taxon>Magnoliopsida</taxon>
        <taxon>Liliopsida</taxon>
        <taxon>Zingiberales</taxon>
        <taxon>Cannaceae</taxon>
        <taxon>Canna</taxon>
    </lineage>
</organism>
<comment type="similarity">
    <text evidence="2">Belongs to the RecA family. RAD51 subfamily.</text>
</comment>
<keyword evidence="6" id="KW-0238">DNA-binding</keyword>
<dbReference type="GO" id="GO:0005657">
    <property type="term" value="C:replication fork"/>
    <property type="evidence" value="ECO:0007669"/>
    <property type="project" value="TreeGrafter"/>
</dbReference>
<dbReference type="GO" id="GO:0000400">
    <property type="term" value="F:four-way junction DNA binding"/>
    <property type="evidence" value="ECO:0007669"/>
    <property type="project" value="TreeGrafter"/>
</dbReference>
<evidence type="ECO:0000256" key="3">
    <source>
        <dbReference type="ARBA" id="ARBA00022741"/>
    </source>
</evidence>
<evidence type="ECO:0000313" key="12">
    <source>
        <dbReference type="Proteomes" id="UP001327560"/>
    </source>
</evidence>
<evidence type="ECO:0000256" key="5">
    <source>
        <dbReference type="ARBA" id="ARBA00022840"/>
    </source>
</evidence>
<dbReference type="InterPro" id="IPR027417">
    <property type="entry name" value="P-loop_NTPase"/>
</dbReference>
<evidence type="ECO:0000259" key="10">
    <source>
        <dbReference type="PROSITE" id="PS50162"/>
    </source>
</evidence>
<dbReference type="InterPro" id="IPR020588">
    <property type="entry name" value="RecA_ATP-bd"/>
</dbReference>
<dbReference type="AlphaFoldDB" id="A0AAQ3KEF8"/>
<name>A0AAQ3KEF8_9LILI</name>
<dbReference type="EMBL" id="CP136894">
    <property type="protein sequence ID" value="WOL06892.1"/>
    <property type="molecule type" value="Genomic_DNA"/>
</dbReference>
<dbReference type="Pfam" id="PF26169">
    <property type="entry name" value="HHH_XRCC3_RpoA"/>
    <property type="match status" value="1"/>
</dbReference>
<feature type="domain" description="RecA family profile 1" evidence="10">
    <location>
        <begin position="77"/>
        <end position="254"/>
    </location>
</feature>
<dbReference type="PIRSF" id="PIRSF005856">
    <property type="entry name" value="Rad51"/>
    <property type="match status" value="1"/>
</dbReference>
<dbReference type="InterPro" id="IPR003593">
    <property type="entry name" value="AAA+_ATPase"/>
</dbReference>
<evidence type="ECO:0000256" key="9">
    <source>
        <dbReference type="ARBA" id="ARBA00023242"/>
    </source>
</evidence>
<dbReference type="SUPFAM" id="SSF52540">
    <property type="entry name" value="P-loop containing nucleoside triphosphate hydrolases"/>
    <property type="match status" value="1"/>
</dbReference>
<dbReference type="GO" id="GO:0003690">
    <property type="term" value="F:double-stranded DNA binding"/>
    <property type="evidence" value="ECO:0007669"/>
    <property type="project" value="TreeGrafter"/>
</dbReference>
<dbReference type="Pfam" id="PF08423">
    <property type="entry name" value="Rad51"/>
    <property type="match status" value="1"/>
</dbReference>
<comment type="subcellular location">
    <subcellularLocation>
        <location evidence="1">Nucleus</location>
    </subcellularLocation>
</comment>
<keyword evidence="4" id="KW-0227">DNA damage</keyword>
<keyword evidence="8" id="KW-0234">DNA repair</keyword>
<gene>
    <name evidence="11" type="ORF">Cni_G15626</name>
</gene>
<evidence type="ECO:0000256" key="4">
    <source>
        <dbReference type="ARBA" id="ARBA00022763"/>
    </source>
</evidence>
<keyword evidence="12" id="KW-1185">Reference proteome</keyword>
<protein>
    <submittedName>
        <fullName evidence="11">DNA repair protein RAD51</fullName>
    </submittedName>
</protein>
<dbReference type="InterPro" id="IPR058766">
    <property type="entry name" value="HHH_XRCC3_RAD51B"/>
</dbReference>
<keyword evidence="7" id="KW-0233">DNA recombination</keyword>
<accession>A0AAQ3KEF8</accession>
<evidence type="ECO:0000256" key="7">
    <source>
        <dbReference type="ARBA" id="ARBA00023172"/>
    </source>
</evidence>
<evidence type="ECO:0000256" key="1">
    <source>
        <dbReference type="ARBA" id="ARBA00004123"/>
    </source>
</evidence>
<dbReference type="InterPro" id="IPR016467">
    <property type="entry name" value="DNA_recomb/repair_RecA-like"/>
</dbReference>
<evidence type="ECO:0000313" key="11">
    <source>
        <dbReference type="EMBL" id="WOL06892.1"/>
    </source>
</evidence>
<dbReference type="PROSITE" id="PS50162">
    <property type="entry name" value="RECA_2"/>
    <property type="match status" value="1"/>
</dbReference>
<dbReference type="InterPro" id="IPR013632">
    <property type="entry name" value="Rad51_C"/>
</dbReference>
<keyword evidence="9" id="KW-0539">Nucleus</keyword>
<dbReference type="Gene3D" id="3.40.50.300">
    <property type="entry name" value="P-loop containing nucleotide triphosphate hydrolases"/>
    <property type="match status" value="1"/>
</dbReference>
<proteinExistence type="inferred from homology"/>
<dbReference type="InterPro" id="IPR030548">
    <property type="entry name" value="RAD51B"/>
</dbReference>
<dbReference type="GO" id="GO:0140664">
    <property type="term" value="F:ATP-dependent DNA damage sensor activity"/>
    <property type="evidence" value="ECO:0007669"/>
    <property type="project" value="InterPro"/>
</dbReference>
<keyword evidence="3" id="KW-0547">Nucleotide-binding</keyword>
<evidence type="ECO:0000256" key="6">
    <source>
        <dbReference type="ARBA" id="ARBA00023125"/>
    </source>
</evidence>
<dbReference type="SMART" id="SM00382">
    <property type="entry name" value="AAA"/>
    <property type="match status" value="1"/>
</dbReference>
<dbReference type="GO" id="GO:0033063">
    <property type="term" value="C:Rad51B-Rad51C-Rad51D-XRCC2 complex"/>
    <property type="evidence" value="ECO:0007669"/>
    <property type="project" value="InterPro"/>
</dbReference>